<comment type="subcellular location">
    <subcellularLocation>
        <location evidence="1">Cell membrane</location>
        <topology evidence="1">Multi-pass membrane protein</topology>
    </subcellularLocation>
</comment>
<feature type="transmembrane region" description="Helical" evidence="7">
    <location>
        <begin position="192"/>
        <end position="212"/>
    </location>
</feature>
<dbReference type="PANTHER" id="PTHR30294:SF29">
    <property type="entry name" value="MULTIDRUG ABC TRANSPORTER PERMEASE YBHS-RELATED"/>
    <property type="match status" value="1"/>
</dbReference>
<protein>
    <submittedName>
        <fullName evidence="9">Sodium transporter</fullName>
    </submittedName>
</protein>
<feature type="transmembrane region" description="Helical" evidence="7">
    <location>
        <begin position="21"/>
        <end position="42"/>
    </location>
</feature>
<feature type="transmembrane region" description="Helical" evidence="7">
    <location>
        <begin position="241"/>
        <end position="267"/>
    </location>
</feature>
<name>A0A511W0I2_9BACI</name>
<evidence type="ECO:0000256" key="7">
    <source>
        <dbReference type="SAM" id="Phobius"/>
    </source>
</evidence>
<keyword evidence="4 7" id="KW-1133">Transmembrane helix</keyword>
<evidence type="ECO:0000256" key="3">
    <source>
        <dbReference type="ARBA" id="ARBA00022692"/>
    </source>
</evidence>
<evidence type="ECO:0000256" key="1">
    <source>
        <dbReference type="ARBA" id="ARBA00004651"/>
    </source>
</evidence>
<evidence type="ECO:0000256" key="5">
    <source>
        <dbReference type="ARBA" id="ARBA00023136"/>
    </source>
</evidence>
<evidence type="ECO:0000313" key="9">
    <source>
        <dbReference type="EMBL" id="GEN44575.1"/>
    </source>
</evidence>
<keyword evidence="5 7" id="KW-0472">Membrane</keyword>
<evidence type="ECO:0000256" key="4">
    <source>
        <dbReference type="ARBA" id="ARBA00022989"/>
    </source>
</evidence>
<dbReference type="RefSeq" id="WP_146813763.1">
    <property type="nucleotide sequence ID" value="NZ_BJYA01000001.1"/>
</dbReference>
<feature type="transmembrane region" description="Helical" evidence="7">
    <location>
        <begin position="368"/>
        <end position="386"/>
    </location>
</feature>
<dbReference type="InterPro" id="IPR013525">
    <property type="entry name" value="ABC2_TM"/>
</dbReference>
<proteinExistence type="predicted"/>
<evidence type="ECO:0000313" key="10">
    <source>
        <dbReference type="Proteomes" id="UP000321440"/>
    </source>
</evidence>
<dbReference type="GO" id="GO:0005886">
    <property type="term" value="C:plasma membrane"/>
    <property type="evidence" value="ECO:0007669"/>
    <property type="project" value="UniProtKB-SubCell"/>
</dbReference>
<evidence type="ECO:0000256" key="6">
    <source>
        <dbReference type="SAM" id="Coils"/>
    </source>
</evidence>
<dbReference type="InterPro" id="IPR051449">
    <property type="entry name" value="ABC-2_transporter_component"/>
</dbReference>
<sequence>MRNSIKVGKWEIKRNIKNKSFIISLFLTPLIFVFFATVPNLLSGNDYDTTTTVYVNDELGTYEVIEPIIEENNMMNWDLTETNEELPTVQHRFEEEPNSAYIQIDEHTAENGVVTYVKGDDVSSQFSNQLRIIEQPLKQLQLQNANLTEEQLELISTPILFEAADGNEESQASQEEITTNEIGMVDPYESGIPAAFAGLVLFSIVITGMMIFQSASQEKKDKVAEIILSSVTPGELMQGKILGYFVLGLIQVGVWMLFAIPIAIYMLDDVPVLQHLLVPETLILVFIAILGYLLFAALFVGLGATLEDASSGSNFQGMVMMLPFIPVVIIGPVLSDPSGIVAQVGSYIPFTSPTILILRLAILDEWPWVEVLIGITILLVSIWLFMKLAGKIFKVGILIYGKNATPQEIWKWLRA</sequence>
<keyword evidence="10" id="KW-1185">Reference proteome</keyword>
<dbReference type="Pfam" id="PF12698">
    <property type="entry name" value="ABC2_membrane_3"/>
    <property type="match status" value="1"/>
</dbReference>
<organism evidence="9 10">
    <name type="scientific">Alkalibacillus haloalkaliphilus</name>
    <dbReference type="NCBI Taxonomy" id="94136"/>
    <lineage>
        <taxon>Bacteria</taxon>
        <taxon>Bacillati</taxon>
        <taxon>Bacillota</taxon>
        <taxon>Bacilli</taxon>
        <taxon>Bacillales</taxon>
        <taxon>Bacillaceae</taxon>
        <taxon>Alkalibacillus</taxon>
    </lineage>
</organism>
<keyword evidence="2" id="KW-1003">Cell membrane</keyword>
<dbReference type="PANTHER" id="PTHR30294">
    <property type="entry name" value="MEMBRANE COMPONENT OF ABC TRANSPORTER YHHJ-RELATED"/>
    <property type="match status" value="1"/>
</dbReference>
<dbReference type="EMBL" id="BJYA01000001">
    <property type="protein sequence ID" value="GEN44575.1"/>
    <property type="molecule type" value="Genomic_DNA"/>
</dbReference>
<comment type="caution">
    <text evidence="9">The sequence shown here is derived from an EMBL/GenBank/DDBJ whole genome shotgun (WGS) entry which is preliminary data.</text>
</comment>
<feature type="coiled-coil region" evidence="6">
    <location>
        <begin position="130"/>
        <end position="157"/>
    </location>
</feature>
<reference evidence="9 10" key="1">
    <citation type="submission" date="2019-07" db="EMBL/GenBank/DDBJ databases">
        <title>Whole genome shotgun sequence of Alkalibacillus haloalkaliphilus NBRC 103110.</title>
        <authorList>
            <person name="Hosoyama A."/>
            <person name="Uohara A."/>
            <person name="Ohji S."/>
            <person name="Ichikawa N."/>
        </authorList>
    </citation>
    <scope>NUCLEOTIDE SEQUENCE [LARGE SCALE GENOMIC DNA]</scope>
    <source>
        <strain evidence="9 10">NBRC 103110</strain>
    </source>
</reference>
<dbReference type="Proteomes" id="UP000321440">
    <property type="component" value="Unassembled WGS sequence"/>
</dbReference>
<gene>
    <name evidence="9" type="ORF">AHA02nite_03510</name>
</gene>
<accession>A0A511W0I2</accession>
<dbReference type="GO" id="GO:0140359">
    <property type="term" value="F:ABC-type transporter activity"/>
    <property type="evidence" value="ECO:0007669"/>
    <property type="project" value="InterPro"/>
</dbReference>
<evidence type="ECO:0000259" key="8">
    <source>
        <dbReference type="Pfam" id="PF12698"/>
    </source>
</evidence>
<dbReference type="AlphaFoldDB" id="A0A511W0I2"/>
<keyword evidence="6" id="KW-0175">Coiled coil</keyword>
<feature type="domain" description="ABC-2 type transporter transmembrane" evidence="8">
    <location>
        <begin position="19"/>
        <end position="389"/>
    </location>
</feature>
<feature type="transmembrane region" description="Helical" evidence="7">
    <location>
        <begin position="282"/>
        <end position="303"/>
    </location>
</feature>
<keyword evidence="3 7" id="KW-0812">Transmembrane</keyword>
<dbReference type="OrthoDB" id="9768837at2"/>
<feature type="transmembrane region" description="Helical" evidence="7">
    <location>
        <begin position="315"/>
        <end position="334"/>
    </location>
</feature>
<evidence type="ECO:0000256" key="2">
    <source>
        <dbReference type="ARBA" id="ARBA00022475"/>
    </source>
</evidence>